<dbReference type="Proteomes" id="UP000322873">
    <property type="component" value="Unassembled WGS sequence"/>
</dbReference>
<comment type="caution">
    <text evidence="1">The sequence shown here is derived from an EMBL/GenBank/DDBJ whole genome shotgun (WGS) entry which is preliminary data.</text>
</comment>
<reference evidence="1 2" key="1">
    <citation type="submission" date="2019-06" db="EMBL/GenBank/DDBJ databases">
        <title>Genome Sequence of the Brown Rot Fungal Pathogen Monilinia fructicola.</title>
        <authorList>
            <person name="De Miccolis Angelini R.M."/>
            <person name="Landi L."/>
            <person name="Abate D."/>
            <person name="Pollastro S."/>
            <person name="Romanazzi G."/>
            <person name="Faretra F."/>
        </authorList>
    </citation>
    <scope>NUCLEOTIDE SEQUENCE [LARGE SCALE GENOMIC DNA]</scope>
    <source>
        <strain evidence="1 2">Mfrc123</strain>
    </source>
</reference>
<dbReference type="EMBL" id="VICG01000010">
    <property type="protein sequence ID" value="KAA8567960.1"/>
    <property type="molecule type" value="Genomic_DNA"/>
</dbReference>
<organism evidence="1 2">
    <name type="scientific">Monilinia fructicola</name>
    <name type="common">Brown rot fungus</name>
    <name type="synonym">Ciboria fructicola</name>
    <dbReference type="NCBI Taxonomy" id="38448"/>
    <lineage>
        <taxon>Eukaryota</taxon>
        <taxon>Fungi</taxon>
        <taxon>Dikarya</taxon>
        <taxon>Ascomycota</taxon>
        <taxon>Pezizomycotina</taxon>
        <taxon>Leotiomycetes</taxon>
        <taxon>Helotiales</taxon>
        <taxon>Sclerotiniaceae</taxon>
        <taxon>Monilinia</taxon>
    </lineage>
</organism>
<keyword evidence="2" id="KW-1185">Reference proteome</keyword>
<accession>A0A5M9JH23</accession>
<gene>
    <name evidence="1" type="ORF">EYC84_008391</name>
</gene>
<sequence>MTYNQALDRNFNDTASLAPPTVFGDSQGFRNLGIGYYEIEKVPVTMYCIVHSKFLVELALFIHRLNFLH</sequence>
<dbReference type="AlphaFoldDB" id="A0A5M9JH23"/>
<evidence type="ECO:0000313" key="2">
    <source>
        <dbReference type="Proteomes" id="UP000322873"/>
    </source>
</evidence>
<proteinExistence type="predicted"/>
<protein>
    <submittedName>
        <fullName evidence="1">Uncharacterized protein</fullName>
    </submittedName>
</protein>
<evidence type="ECO:0000313" key="1">
    <source>
        <dbReference type="EMBL" id="KAA8567960.1"/>
    </source>
</evidence>
<name>A0A5M9JH23_MONFR</name>